<evidence type="ECO:0000259" key="1">
    <source>
        <dbReference type="PROSITE" id="PS51029"/>
    </source>
</evidence>
<gene>
    <name evidence="2" type="ORF">g.35991</name>
</gene>
<evidence type="ECO:0000313" key="2">
    <source>
        <dbReference type="EMBL" id="JAQ00758.1"/>
    </source>
</evidence>
<dbReference type="EMBL" id="GDHC01017871">
    <property type="protein sequence ID" value="JAQ00758.1"/>
    <property type="molecule type" value="Transcribed_RNA"/>
</dbReference>
<name>A0A146KWZ6_LYGHE</name>
<dbReference type="Pfam" id="PF10545">
    <property type="entry name" value="MADF_DNA_bdg"/>
    <property type="match status" value="1"/>
</dbReference>
<dbReference type="SMART" id="SM00595">
    <property type="entry name" value="MADF"/>
    <property type="match status" value="1"/>
</dbReference>
<accession>A0A146KWZ6</accession>
<feature type="domain" description="MADF" evidence="1">
    <location>
        <begin position="23"/>
        <end position="116"/>
    </location>
</feature>
<sequence length="142" mass="16991">MPQPRHFTDPNWPKNMTARDNLRFWLAYQKQRPLWDFNHLHYSNKQVRKKGFQAISDEMMIPGLDIANVKLKIRFLRTAYTRWIKRLCLLKESGERFPKIPTWFHVADKFLRDQIRLRKPNNLTETHCLPGRSVQNSSASEA</sequence>
<protein>
    <recommendedName>
        <fullName evidence="1">MADF domain-containing protein</fullName>
    </recommendedName>
</protein>
<proteinExistence type="predicted"/>
<dbReference type="InterPro" id="IPR006578">
    <property type="entry name" value="MADF-dom"/>
</dbReference>
<dbReference type="AlphaFoldDB" id="A0A146KWZ6"/>
<dbReference type="PROSITE" id="PS51029">
    <property type="entry name" value="MADF"/>
    <property type="match status" value="1"/>
</dbReference>
<organism evidence="2">
    <name type="scientific">Lygus hesperus</name>
    <name type="common">Western plant bug</name>
    <dbReference type="NCBI Taxonomy" id="30085"/>
    <lineage>
        <taxon>Eukaryota</taxon>
        <taxon>Metazoa</taxon>
        <taxon>Ecdysozoa</taxon>
        <taxon>Arthropoda</taxon>
        <taxon>Hexapoda</taxon>
        <taxon>Insecta</taxon>
        <taxon>Pterygota</taxon>
        <taxon>Neoptera</taxon>
        <taxon>Paraneoptera</taxon>
        <taxon>Hemiptera</taxon>
        <taxon>Heteroptera</taxon>
        <taxon>Panheteroptera</taxon>
        <taxon>Cimicomorpha</taxon>
        <taxon>Miridae</taxon>
        <taxon>Mirini</taxon>
        <taxon>Lygus</taxon>
    </lineage>
</organism>
<feature type="non-terminal residue" evidence="2">
    <location>
        <position position="142"/>
    </location>
</feature>
<reference evidence="2" key="1">
    <citation type="journal article" date="2016" name="Gigascience">
        <title>De novo construction of an expanded transcriptome assembly for the western tarnished plant bug, Lygus hesperus.</title>
        <authorList>
            <person name="Tassone E.E."/>
            <person name="Geib S.M."/>
            <person name="Hall B."/>
            <person name="Fabrick J.A."/>
            <person name="Brent C.S."/>
            <person name="Hull J.J."/>
        </authorList>
    </citation>
    <scope>NUCLEOTIDE SEQUENCE</scope>
</reference>